<protein>
    <submittedName>
        <fullName evidence="4">VWA domain-containing protein</fullName>
    </submittedName>
</protein>
<gene>
    <name evidence="4" type="ORF">DYI37_10920</name>
</gene>
<keyword evidence="2" id="KW-1133">Transmembrane helix</keyword>
<proteinExistence type="predicted"/>
<feature type="region of interest" description="Disordered" evidence="1">
    <location>
        <begin position="371"/>
        <end position="390"/>
    </location>
</feature>
<keyword evidence="2" id="KW-0472">Membrane</keyword>
<evidence type="ECO:0000259" key="3">
    <source>
        <dbReference type="SMART" id="SM00327"/>
    </source>
</evidence>
<feature type="compositionally biased region" description="Basic and acidic residues" evidence="1">
    <location>
        <begin position="371"/>
        <end position="381"/>
    </location>
</feature>
<evidence type="ECO:0000256" key="2">
    <source>
        <dbReference type="SAM" id="Phobius"/>
    </source>
</evidence>
<sequence length="486" mass="53062">MGGQSRHSLDGSGRGGRDRRRRTPQAPSCGRLPPARSRRPRAGRSARNGFRDLTGTGDRGGVLVRARQCPHGDGLRPDRGQRHQRGDGHDPPCAGRLSPGDAADPRRLRHQVQFRHRKPPRAGLPPHRHRTGRGRQAAAGRLDRPSRRSERPAMRWLRNRGMVFWLVAAAFVFAALAAFGPRLARDRDVRTLFFVVDLTRSMTARDYGTTDAPRSRLDEAKRMVTEIVRRLPCGSKVGLGVFTERRSFPLIEPVETCRNFAPFTEAVSRLDWRMAWEGDSRIVRGLASAQTIAEDFDSDLVFITDGQEAPPVPTAGRRSAGNPDTTAGLILGAGGSALVPIPKYDDRGNPDGFYSLRDIASGALVSIVPPDAERSGTEHPRNNPVGNLASTSNEHLTSVKADYLREIGGEAGLGYAPLGDIAEIEEQIEGHTSAHRLASTVDLSPIFGALALLSLFSAYAWNGLVPWRRSPAAPLPLNTSRERLSS</sequence>
<dbReference type="Proteomes" id="UP000264310">
    <property type="component" value="Unassembled WGS sequence"/>
</dbReference>
<dbReference type="EMBL" id="QURL01000004">
    <property type="protein sequence ID" value="RFC63523.1"/>
    <property type="molecule type" value="Genomic_DNA"/>
</dbReference>
<feature type="compositionally biased region" description="Basic residues" evidence="1">
    <location>
        <begin position="107"/>
        <end position="133"/>
    </location>
</feature>
<dbReference type="AlphaFoldDB" id="A0A371X2T6"/>
<name>A0A371X2T6_9HYPH</name>
<dbReference type="InterPro" id="IPR002035">
    <property type="entry name" value="VWF_A"/>
</dbReference>
<feature type="compositionally biased region" description="Basic and acidic residues" evidence="1">
    <location>
        <begin position="73"/>
        <end position="90"/>
    </location>
</feature>
<reference evidence="4 5" key="1">
    <citation type="submission" date="2018-08" db="EMBL/GenBank/DDBJ databases">
        <title>Fulvimarina sp. 85, whole genome shotgun sequence.</title>
        <authorList>
            <person name="Tuo L."/>
        </authorList>
    </citation>
    <scope>NUCLEOTIDE SEQUENCE [LARGE SCALE GENOMIC DNA]</scope>
    <source>
        <strain evidence="4 5">85</strain>
    </source>
</reference>
<keyword evidence="5" id="KW-1185">Reference proteome</keyword>
<comment type="caution">
    <text evidence="4">The sequence shown here is derived from an EMBL/GenBank/DDBJ whole genome shotgun (WGS) entry which is preliminary data.</text>
</comment>
<accession>A0A371X2T6</accession>
<dbReference type="CDD" id="cd00198">
    <property type="entry name" value="vWFA"/>
    <property type="match status" value="1"/>
</dbReference>
<dbReference type="Gene3D" id="3.40.50.410">
    <property type="entry name" value="von Willebrand factor, type A domain"/>
    <property type="match status" value="1"/>
</dbReference>
<dbReference type="SUPFAM" id="SSF53300">
    <property type="entry name" value="vWA-like"/>
    <property type="match status" value="1"/>
</dbReference>
<feature type="domain" description="VWFA" evidence="3">
    <location>
        <begin position="189"/>
        <end position="369"/>
    </location>
</feature>
<feature type="region of interest" description="Disordered" evidence="1">
    <location>
        <begin position="1"/>
        <end position="149"/>
    </location>
</feature>
<dbReference type="Pfam" id="PF13519">
    <property type="entry name" value="VWA_2"/>
    <property type="match status" value="1"/>
</dbReference>
<evidence type="ECO:0000313" key="5">
    <source>
        <dbReference type="Proteomes" id="UP000264310"/>
    </source>
</evidence>
<dbReference type="InterPro" id="IPR036465">
    <property type="entry name" value="vWFA_dom_sf"/>
</dbReference>
<evidence type="ECO:0000313" key="4">
    <source>
        <dbReference type="EMBL" id="RFC63523.1"/>
    </source>
</evidence>
<keyword evidence="2" id="KW-0812">Transmembrane</keyword>
<dbReference type="SMART" id="SM00327">
    <property type="entry name" value="VWA"/>
    <property type="match status" value="1"/>
</dbReference>
<organism evidence="4 5">
    <name type="scientific">Fulvimarina endophytica</name>
    <dbReference type="NCBI Taxonomy" id="2293836"/>
    <lineage>
        <taxon>Bacteria</taxon>
        <taxon>Pseudomonadati</taxon>
        <taxon>Pseudomonadota</taxon>
        <taxon>Alphaproteobacteria</taxon>
        <taxon>Hyphomicrobiales</taxon>
        <taxon>Aurantimonadaceae</taxon>
        <taxon>Fulvimarina</taxon>
    </lineage>
</organism>
<evidence type="ECO:0000256" key="1">
    <source>
        <dbReference type="SAM" id="MobiDB-lite"/>
    </source>
</evidence>
<feature type="transmembrane region" description="Helical" evidence="2">
    <location>
        <begin position="161"/>
        <end position="180"/>
    </location>
</feature>